<dbReference type="EMBL" id="MHIX01000012">
    <property type="protein sequence ID" value="OGY59633.1"/>
    <property type="molecule type" value="Genomic_DNA"/>
</dbReference>
<accession>A0A1G1Z4U2</accession>
<dbReference type="GO" id="GO:0000156">
    <property type="term" value="F:phosphorelay response regulator activity"/>
    <property type="evidence" value="ECO:0007669"/>
    <property type="project" value="TreeGrafter"/>
</dbReference>
<dbReference type="Gene3D" id="3.30.450.20">
    <property type="entry name" value="PAS domain"/>
    <property type="match status" value="1"/>
</dbReference>
<dbReference type="Gene3D" id="3.30.565.10">
    <property type="entry name" value="Histidine kinase-like ATPase, C-terminal domain"/>
    <property type="match status" value="1"/>
</dbReference>
<protein>
    <recommendedName>
        <fullName evidence="3">histidine kinase</fullName>
        <ecNumber evidence="3">2.7.13.3</ecNumber>
    </recommendedName>
</protein>
<feature type="transmembrane region" description="Helical" evidence="13">
    <location>
        <begin position="21"/>
        <end position="43"/>
    </location>
</feature>
<dbReference type="FunFam" id="3.30.565.10:FF:000006">
    <property type="entry name" value="Sensor histidine kinase WalK"/>
    <property type="match status" value="1"/>
</dbReference>
<keyword evidence="6 13" id="KW-0812">Transmembrane</keyword>
<dbReference type="GO" id="GO:0030295">
    <property type="term" value="F:protein kinase activator activity"/>
    <property type="evidence" value="ECO:0007669"/>
    <property type="project" value="TreeGrafter"/>
</dbReference>
<evidence type="ECO:0000313" key="16">
    <source>
        <dbReference type="EMBL" id="OGY59633.1"/>
    </source>
</evidence>
<dbReference type="Gene3D" id="1.10.287.130">
    <property type="match status" value="1"/>
</dbReference>
<dbReference type="STRING" id="1797689.A3F24_00910"/>
<feature type="domain" description="Histidine kinase" evidence="14">
    <location>
        <begin position="215"/>
        <end position="435"/>
    </location>
</feature>
<dbReference type="InterPro" id="IPR003594">
    <property type="entry name" value="HATPase_dom"/>
</dbReference>
<dbReference type="InterPro" id="IPR035965">
    <property type="entry name" value="PAS-like_dom_sf"/>
</dbReference>
<evidence type="ECO:0000259" key="15">
    <source>
        <dbReference type="PROSITE" id="PS50112"/>
    </source>
</evidence>
<dbReference type="PANTHER" id="PTHR42878:SF7">
    <property type="entry name" value="SENSOR HISTIDINE KINASE GLRK"/>
    <property type="match status" value="1"/>
</dbReference>
<evidence type="ECO:0000256" key="8">
    <source>
        <dbReference type="ARBA" id="ARBA00022777"/>
    </source>
</evidence>
<keyword evidence="5" id="KW-0808">Transferase</keyword>
<dbReference type="Pfam" id="PF02518">
    <property type="entry name" value="HATPase_c"/>
    <property type="match status" value="1"/>
</dbReference>
<evidence type="ECO:0000256" key="13">
    <source>
        <dbReference type="SAM" id="Phobius"/>
    </source>
</evidence>
<evidence type="ECO:0000256" key="2">
    <source>
        <dbReference type="ARBA" id="ARBA00004141"/>
    </source>
</evidence>
<comment type="subcellular location">
    <subcellularLocation>
        <location evidence="2">Membrane</location>
        <topology evidence="2">Multi-pass membrane protein</topology>
    </subcellularLocation>
</comment>
<dbReference type="InterPro" id="IPR005467">
    <property type="entry name" value="His_kinase_dom"/>
</dbReference>
<dbReference type="Proteomes" id="UP000178515">
    <property type="component" value="Unassembled WGS sequence"/>
</dbReference>
<dbReference type="SMART" id="SM00091">
    <property type="entry name" value="PAS"/>
    <property type="match status" value="1"/>
</dbReference>
<keyword evidence="7" id="KW-0547">Nucleotide-binding</keyword>
<dbReference type="GO" id="GO:0016020">
    <property type="term" value="C:membrane"/>
    <property type="evidence" value="ECO:0007669"/>
    <property type="project" value="UniProtKB-SubCell"/>
</dbReference>
<dbReference type="GO" id="GO:0006355">
    <property type="term" value="P:regulation of DNA-templated transcription"/>
    <property type="evidence" value="ECO:0007669"/>
    <property type="project" value="InterPro"/>
</dbReference>
<keyword evidence="11" id="KW-0902">Two-component regulatory system</keyword>
<evidence type="ECO:0000256" key="4">
    <source>
        <dbReference type="ARBA" id="ARBA00022553"/>
    </source>
</evidence>
<dbReference type="PROSITE" id="PS50112">
    <property type="entry name" value="PAS"/>
    <property type="match status" value="1"/>
</dbReference>
<dbReference type="GO" id="GO:0005524">
    <property type="term" value="F:ATP binding"/>
    <property type="evidence" value="ECO:0007669"/>
    <property type="project" value="UniProtKB-KW"/>
</dbReference>
<dbReference type="InterPro" id="IPR050351">
    <property type="entry name" value="BphY/WalK/GraS-like"/>
</dbReference>
<comment type="caution">
    <text evidence="16">The sequence shown here is derived from an EMBL/GenBank/DDBJ whole genome shotgun (WGS) entry which is preliminary data.</text>
</comment>
<dbReference type="CDD" id="cd00130">
    <property type="entry name" value="PAS"/>
    <property type="match status" value="1"/>
</dbReference>
<organism evidence="16 17">
    <name type="scientific">Candidatus Colwellbacteria bacterium RIFCSPHIGHO2_12_FULL_44_17</name>
    <dbReference type="NCBI Taxonomy" id="1797689"/>
    <lineage>
        <taxon>Bacteria</taxon>
        <taxon>Candidatus Colwelliibacteriota</taxon>
    </lineage>
</organism>
<keyword evidence="9" id="KW-0067">ATP-binding</keyword>
<evidence type="ECO:0000256" key="3">
    <source>
        <dbReference type="ARBA" id="ARBA00012438"/>
    </source>
</evidence>
<dbReference type="SUPFAM" id="SSF47384">
    <property type="entry name" value="Homodimeric domain of signal transducing histidine kinase"/>
    <property type="match status" value="1"/>
</dbReference>
<dbReference type="SMART" id="SM00388">
    <property type="entry name" value="HisKA"/>
    <property type="match status" value="1"/>
</dbReference>
<gene>
    <name evidence="16" type="ORF">A3F24_00910</name>
</gene>
<feature type="transmembrane region" description="Helical" evidence="13">
    <location>
        <begin position="49"/>
        <end position="71"/>
    </location>
</feature>
<evidence type="ECO:0000256" key="9">
    <source>
        <dbReference type="ARBA" id="ARBA00022840"/>
    </source>
</evidence>
<evidence type="ECO:0000256" key="5">
    <source>
        <dbReference type="ARBA" id="ARBA00022679"/>
    </source>
</evidence>
<evidence type="ECO:0000256" key="7">
    <source>
        <dbReference type="ARBA" id="ARBA00022741"/>
    </source>
</evidence>
<dbReference type="CDD" id="cd00082">
    <property type="entry name" value="HisKA"/>
    <property type="match status" value="1"/>
</dbReference>
<feature type="domain" description="PAS" evidence="15">
    <location>
        <begin position="79"/>
        <end position="123"/>
    </location>
</feature>
<dbReference type="EC" id="2.7.13.3" evidence="3"/>
<evidence type="ECO:0000313" key="17">
    <source>
        <dbReference type="Proteomes" id="UP000178515"/>
    </source>
</evidence>
<dbReference type="InterPro" id="IPR000014">
    <property type="entry name" value="PAS"/>
</dbReference>
<keyword evidence="8" id="KW-0418">Kinase</keyword>
<dbReference type="InterPro" id="IPR004358">
    <property type="entry name" value="Sig_transdc_His_kin-like_C"/>
</dbReference>
<dbReference type="InterPro" id="IPR036097">
    <property type="entry name" value="HisK_dim/P_sf"/>
</dbReference>
<dbReference type="CDD" id="cd00075">
    <property type="entry name" value="HATPase"/>
    <property type="match status" value="1"/>
</dbReference>
<comment type="catalytic activity">
    <reaction evidence="1">
        <text>ATP + protein L-histidine = ADP + protein N-phospho-L-histidine.</text>
        <dbReference type="EC" id="2.7.13.3"/>
    </reaction>
</comment>
<name>A0A1G1Z4U2_9BACT</name>
<dbReference type="AlphaFoldDB" id="A0A1G1Z4U2"/>
<dbReference type="Pfam" id="PF00512">
    <property type="entry name" value="HisKA"/>
    <property type="match status" value="1"/>
</dbReference>
<dbReference type="PANTHER" id="PTHR42878">
    <property type="entry name" value="TWO-COMPONENT HISTIDINE KINASE"/>
    <property type="match status" value="1"/>
</dbReference>
<evidence type="ECO:0000256" key="6">
    <source>
        <dbReference type="ARBA" id="ARBA00022692"/>
    </source>
</evidence>
<proteinExistence type="predicted"/>
<keyword evidence="10 13" id="KW-1133">Transmembrane helix</keyword>
<dbReference type="SUPFAM" id="SSF55785">
    <property type="entry name" value="PYP-like sensor domain (PAS domain)"/>
    <property type="match status" value="1"/>
</dbReference>
<evidence type="ECO:0000259" key="14">
    <source>
        <dbReference type="PROSITE" id="PS50109"/>
    </source>
</evidence>
<keyword evidence="4" id="KW-0597">Phosphoprotein</keyword>
<evidence type="ECO:0000256" key="11">
    <source>
        <dbReference type="ARBA" id="ARBA00023012"/>
    </source>
</evidence>
<dbReference type="GO" id="GO:0007234">
    <property type="term" value="P:osmosensory signaling via phosphorelay pathway"/>
    <property type="evidence" value="ECO:0007669"/>
    <property type="project" value="TreeGrafter"/>
</dbReference>
<dbReference type="InterPro" id="IPR003661">
    <property type="entry name" value="HisK_dim/P_dom"/>
</dbReference>
<sequence length="448" mass="50804">MSGDFFKDFLKRLRETLRIREFRLLWVLLLAILILLVVDLLYFKAPGGLIRFGVFVVLAIAVLLSNFRLAVSNFEVWVERSRLKSIILNLKDGIVAYDENFKILVFNQAAEKIFKVSQSEVLGVYFSPEQAQDPRLRLMTQSIFPSLAPVAIRRSEPGAYPQVLDISFAESGLELRISTDRIVDQKGRVLGFVKLITDRTRESEFRRSKSEFITVAAHQLRSPLTSVNWALQTLKDSRTLTSEDRELVSGSFDASVKVLKIVNDLLDVAMIEEGRFGYTFQQTNIIEFLEGVLHEAQPIAQEYQTHLYFKKPEGVLPLLHIDPKRLGIVVSNLLDNAMKYNVQNGEVVVGVTRFMDRPYVQVSVSDTGVGVSEEAAQKLFQKFFRAENVIKFRPEGSGLGLYIAKNIIARHGGEIWAQSTLNRGSTFYFTLPTDPRLIPPKEIGYGDY</sequence>
<dbReference type="InterPro" id="IPR036890">
    <property type="entry name" value="HATPase_C_sf"/>
</dbReference>
<dbReference type="SUPFAM" id="SSF55874">
    <property type="entry name" value="ATPase domain of HSP90 chaperone/DNA topoisomerase II/histidine kinase"/>
    <property type="match status" value="1"/>
</dbReference>
<dbReference type="InterPro" id="IPR013767">
    <property type="entry name" value="PAS_fold"/>
</dbReference>
<dbReference type="PRINTS" id="PR00344">
    <property type="entry name" value="BCTRLSENSOR"/>
</dbReference>
<dbReference type="SMART" id="SM00387">
    <property type="entry name" value="HATPase_c"/>
    <property type="match status" value="1"/>
</dbReference>
<dbReference type="Pfam" id="PF00989">
    <property type="entry name" value="PAS"/>
    <property type="match status" value="1"/>
</dbReference>
<evidence type="ECO:0000256" key="1">
    <source>
        <dbReference type="ARBA" id="ARBA00000085"/>
    </source>
</evidence>
<dbReference type="PROSITE" id="PS50109">
    <property type="entry name" value="HIS_KIN"/>
    <property type="match status" value="1"/>
</dbReference>
<evidence type="ECO:0000256" key="12">
    <source>
        <dbReference type="ARBA" id="ARBA00023136"/>
    </source>
</evidence>
<keyword evidence="12 13" id="KW-0472">Membrane</keyword>
<reference evidence="16 17" key="1">
    <citation type="journal article" date="2016" name="Nat. Commun.">
        <title>Thousands of microbial genomes shed light on interconnected biogeochemical processes in an aquifer system.</title>
        <authorList>
            <person name="Anantharaman K."/>
            <person name="Brown C.T."/>
            <person name="Hug L.A."/>
            <person name="Sharon I."/>
            <person name="Castelle C.J."/>
            <person name="Probst A.J."/>
            <person name="Thomas B.C."/>
            <person name="Singh A."/>
            <person name="Wilkins M.J."/>
            <person name="Karaoz U."/>
            <person name="Brodie E.L."/>
            <person name="Williams K.H."/>
            <person name="Hubbard S.S."/>
            <person name="Banfield J.F."/>
        </authorList>
    </citation>
    <scope>NUCLEOTIDE SEQUENCE [LARGE SCALE GENOMIC DNA]</scope>
</reference>
<evidence type="ECO:0000256" key="10">
    <source>
        <dbReference type="ARBA" id="ARBA00022989"/>
    </source>
</evidence>
<dbReference type="GO" id="GO:0000155">
    <property type="term" value="F:phosphorelay sensor kinase activity"/>
    <property type="evidence" value="ECO:0007669"/>
    <property type="project" value="InterPro"/>
</dbReference>